<name>A0A1N7RTL3_9BURK</name>
<dbReference type="InterPro" id="IPR036291">
    <property type="entry name" value="NAD(P)-bd_dom_sf"/>
</dbReference>
<dbReference type="SUPFAM" id="SSF51735">
    <property type="entry name" value="NAD(P)-binding Rossmann-fold domains"/>
    <property type="match status" value="1"/>
</dbReference>
<accession>A0A1N7RTL3</accession>
<dbReference type="STRING" id="1247936.BN2475_150088"/>
<evidence type="ECO:0000313" key="2">
    <source>
        <dbReference type="Proteomes" id="UP000187012"/>
    </source>
</evidence>
<reference evidence="1 2" key="1">
    <citation type="submission" date="2016-12" db="EMBL/GenBank/DDBJ databases">
        <authorList>
            <person name="Song W.-J."/>
            <person name="Kurnit D.M."/>
        </authorList>
    </citation>
    <scope>NUCLEOTIDE SEQUENCE [LARGE SCALE GENOMIC DNA]</scope>
    <source>
        <strain evidence="1 2">STM7296</strain>
    </source>
</reference>
<sequence length="71" mass="7813">MEIRRAPGKIGIPGLYVTDDPSAVDAAAKHGSLTVRLGLGWSKSHAFITGQTPVMKYNKNLMQAQRWQESM</sequence>
<dbReference type="Proteomes" id="UP000187012">
    <property type="component" value="Unassembled WGS sequence"/>
</dbReference>
<proteinExistence type="predicted"/>
<protein>
    <submittedName>
        <fullName evidence="1">Uncharacterized protein</fullName>
    </submittedName>
</protein>
<organism evidence="1 2">
    <name type="scientific">Paraburkholderia ribeironis</name>
    <dbReference type="NCBI Taxonomy" id="1247936"/>
    <lineage>
        <taxon>Bacteria</taxon>
        <taxon>Pseudomonadati</taxon>
        <taxon>Pseudomonadota</taxon>
        <taxon>Betaproteobacteria</taxon>
        <taxon>Burkholderiales</taxon>
        <taxon>Burkholderiaceae</taxon>
        <taxon>Paraburkholderia</taxon>
    </lineage>
</organism>
<dbReference type="Gene3D" id="3.40.50.720">
    <property type="entry name" value="NAD(P)-binding Rossmann-like Domain"/>
    <property type="match status" value="1"/>
</dbReference>
<dbReference type="Gene3D" id="3.90.180.10">
    <property type="entry name" value="Medium-chain alcohol dehydrogenases, catalytic domain"/>
    <property type="match status" value="1"/>
</dbReference>
<keyword evidence="2" id="KW-1185">Reference proteome</keyword>
<dbReference type="AlphaFoldDB" id="A0A1N7RTL3"/>
<gene>
    <name evidence="1" type="ORF">BN2475_150088</name>
</gene>
<evidence type="ECO:0000313" key="1">
    <source>
        <dbReference type="EMBL" id="SIT38424.1"/>
    </source>
</evidence>
<dbReference type="EMBL" id="CYGX02000015">
    <property type="protein sequence ID" value="SIT38424.1"/>
    <property type="molecule type" value="Genomic_DNA"/>
</dbReference>